<reference evidence="3 4" key="1">
    <citation type="journal article" date="2014" name="BMC Genomics">
        <title>Genome and secretome analysis of the hemibiotrophic fungal pathogen, Moniliophthora roreri, which causes frosty pod rot disease of cacao: mechanisms of the biotrophic and necrotrophic phases.</title>
        <authorList>
            <person name="Meinhardt L.W."/>
            <person name="Costa G.G.L."/>
            <person name="Thomazella D.P.T."/>
            <person name="Teixeira P.J.P.L."/>
            <person name="Carazzolle M.F."/>
            <person name="Schuster S.C."/>
            <person name="Carlson J.E."/>
            <person name="Guiltinan M.J."/>
            <person name="Mieczkowski P."/>
            <person name="Farmer A."/>
            <person name="Ramaraj T."/>
            <person name="Crozier J."/>
            <person name="Davis R.E."/>
            <person name="Shao J."/>
            <person name="Melnick R.L."/>
            <person name="Pereira G.A.G."/>
            <person name="Bailey B.A."/>
        </authorList>
    </citation>
    <scope>NUCLEOTIDE SEQUENCE [LARGE SCALE GENOMIC DNA]</scope>
    <source>
        <strain evidence="3 4">MCA 2997</strain>
    </source>
</reference>
<feature type="compositionally biased region" description="Basic and acidic residues" evidence="1">
    <location>
        <begin position="945"/>
        <end position="955"/>
    </location>
</feature>
<feature type="compositionally biased region" description="Polar residues" evidence="1">
    <location>
        <begin position="1158"/>
        <end position="1168"/>
    </location>
</feature>
<organism evidence="3 4">
    <name type="scientific">Moniliophthora roreri (strain MCA 2997)</name>
    <name type="common">Cocoa frosty pod rot fungus</name>
    <name type="synonym">Crinipellis roreri</name>
    <dbReference type="NCBI Taxonomy" id="1381753"/>
    <lineage>
        <taxon>Eukaryota</taxon>
        <taxon>Fungi</taxon>
        <taxon>Dikarya</taxon>
        <taxon>Basidiomycota</taxon>
        <taxon>Agaricomycotina</taxon>
        <taxon>Agaricomycetes</taxon>
        <taxon>Agaricomycetidae</taxon>
        <taxon>Agaricales</taxon>
        <taxon>Marasmiineae</taxon>
        <taxon>Marasmiaceae</taxon>
        <taxon>Moniliophthora</taxon>
    </lineage>
</organism>
<feature type="region of interest" description="Disordered" evidence="1">
    <location>
        <begin position="568"/>
        <end position="630"/>
    </location>
</feature>
<feature type="compositionally biased region" description="Low complexity" evidence="1">
    <location>
        <begin position="1063"/>
        <end position="1083"/>
    </location>
</feature>
<comment type="caution">
    <text evidence="3">The sequence shown here is derived from an EMBL/GenBank/DDBJ whole genome shotgun (WGS) entry which is preliminary data.</text>
</comment>
<feature type="compositionally biased region" description="Basic and acidic residues" evidence="1">
    <location>
        <begin position="908"/>
        <end position="934"/>
    </location>
</feature>
<feature type="region of interest" description="Disordered" evidence="1">
    <location>
        <begin position="990"/>
        <end position="1014"/>
    </location>
</feature>
<feature type="compositionally biased region" description="Low complexity" evidence="1">
    <location>
        <begin position="1256"/>
        <end position="1265"/>
    </location>
</feature>
<evidence type="ECO:0000259" key="2">
    <source>
        <dbReference type="Pfam" id="PF08101"/>
    </source>
</evidence>
<feature type="compositionally biased region" description="Basic and acidic residues" evidence="1">
    <location>
        <begin position="620"/>
        <end position="630"/>
    </location>
</feature>
<feature type="region of interest" description="Disordered" evidence="1">
    <location>
        <begin position="848"/>
        <end position="957"/>
    </location>
</feature>
<sequence>MPSFLSKVFGNPRKKHDKDQPNATNRHSDPSLLEGKFEAVSPNVSPTADNFHNEPLGNGKEKDGEGGFSLFRTKSSSPEESSPTTASKNPDYFLPLNLPSAPKEDSNTRALGVVFEGDDVPANLTDAAIGRRRLNPVETLALVRACSQEIMDHGLETLGVMHPHWYSASPETQRHLITLFVQSLASKSPSPTISTDPSSAFEYQISTTRSMHDVAAVLRWGLRHLQLEGSSFGNDPRWYTSFFEAERNASYPPRAFSEQLTPLVSRPHMDLLSATLAIFSSLAAHAEANGISGSKLSMLLGLWLLNSQRSESGDDWKTFYDRWERNGRMLEHLFLSHIRDEAASNPMPKRLTELVQQYPYTSSPTIDSGLLPRTRFSTRRYDALFIHIDTEKRSGGSKPPKSFTLLLATALTAEFAADESNDSKQVWEKLKQLVISKTGDTAVDVTQILSDETLRLISLSESNAPTTPTFNLVASDEQAKRRSLSPNEGSRSGSPVPPHHRATTSESSGPPVLPTISKIIPGSSGNSNGNANGAGNGLALDWSQFSSSGFLESSILGQPLAGTLMDKDVEVTKPPTPTSGRKSPSRKSSEKRPGGRGRKSLDALPPISIPAGANTNVAPEKPEASAEDNKLVSRATQISFVKLDEAFIDFWSDALLDPISDGWPRFVICRLKSSLPEIQVSEGGRKLEWLVVEQKFVSASATIEATPTSATETISPTTDSARPRPRPRPTSPKPSLKSFGSSAKKRFTFWSSSKDKDEEDEPSKTKKKKGGAASSPKIGEMGEILKEEDETETAKKRKDVSPQAEVKELVVEEPAAKEEEKKDDVLGTATLATGVIAAGAAAGVAAGLIAEDEEEEDKPAEVEEKDEAQVAEPKVAAVVPDQVQEAGVTEETKEEPEADAKPTTVPELETKKEVEEVPVKPVEDVSASEQKEEGEAQPAPIAPAETKEQDKEGVKELPVSGTAAIATGVLAAGDAGVALVDDQHEVETEPIVSAPTAVSDVPTVPEVPPSETTATIPISAVTGEAKVEEQEVVEVASEKVEETRGQYGVAESQETATSDHVETAAAAPVEAVQESQEESVSGVDVKEEAESQQTADSEAAVAPVQESQEEPLSTVEVKEEPVQESQQAAHSEVVAAPGIEETAQEEPEVSVTEEPGQQVVSNTQQGTYSEHAESTTAEPVLEAAQEGFEASASESAQQEAGESQQTAASELQETSHTETGPDSVQADHIEEPVAPLPTTSTDAGPIWVDLTEDAAPEATTSTEAANITPVDEAKVAEQTSVMSDDVIADEPTSDSKAEAEILAHEQASDEVAPPDVVEDSQQPVVISVDNAEESEPAKEESETTKEVQDVTSDAQQEVVVPPIENVQESIPAHEVHEAANAAHVSEETSSKADAEVLTGETSTHAVEDDEPVRDSTPTHEQTIADTVLTEQISAQSPDPMKEDNVSLPPIPIVEAEPAQPASTQPPPVDAFEEVALEKRGAVALDDSEDDSSLPPAPASVVAAGETPGPEVALSSSEPVAQKIAAESNDLDKVTITQDQPSEPPANIQDSAVEKETA</sequence>
<feature type="compositionally biased region" description="Polar residues" evidence="1">
    <location>
        <begin position="1211"/>
        <end position="1222"/>
    </location>
</feature>
<feature type="region of interest" description="Disordered" evidence="1">
    <location>
        <begin position="1376"/>
        <end position="1449"/>
    </location>
</feature>
<feature type="region of interest" description="Disordered" evidence="1">
    <location>
        <begin position="1"/>
        <end position="93"/>
    </location>
</feature>
<dbReference type="InterPro" id="IPR037508">
    <property type="entry name" value="Msb1/Mug8"/>
</dbReference>
<feature type="compositionally biased region" description="Polar residues" evidence="1">
    <location>
        <begin position="703"/>
        <end position="714"/>
    </location>
</feature>
<feature type="compositionally biased region" description="Basic and acidic residues" evidence="1">
    <location>
        <begin position="1384"/>
        <end position="1394"/>
    </location>
</feature>
<dbReference type="Pfam" id="PF08101">
    <property type="entry name" value="Msb1-Mug8_dom"/>
    <property type="match status" value="1"/>
</dbReference>
<evidence type="ECO:0000313" key="4">
    <source>
        <dbReference type="Proteomes" id="UP000017559"/>
    </source>
</evidence>
<feature type="region of interest" description="Disordered" evidence="1">
    <location>
        <begin position="1482"/>
        <end position="1557"/>
    </location>
</feature>
<dbReference type="PANTHER" id="PTHR28093">
    <property type="entry name" value="MORPHOGENESIS-RELATED PROTEIN MSB1"/>
    <property type="match status" value="1"/>
</dbReference>
<feature type="compositionally biased region" description="Basic and acidic residues" evidence="1">
    <location>
        <begin position="1335"/>
        <end position="1348"/>
    </location>
</feature>
<dbReference type="Gene3D" id="1.10.555.10">
    <property type="entry name" value="Rho GTPase activation protein"/>
    <property type="match status" value="1"/>
</dbReference>
<feature type="compositionally biased region" description="Polar residues" evidence="1">
    <location>
        <begin position="1418"/>
        <end position="1436"/>
    </location>
</feature>
<gene>
    <name evidence="3" type="ORF">Moror_11337</name>
</gene>
<feature type="compositionally biased region" description="Basic and acidic residues" evidence="1">
    <location>
        <begin position="1293"/>
        <end position="1307"/>
    </location>
</feature>
<dbReference type="Proteomes" id="UP000017559">
    <property type="component" value="Unassembled WGS sequence"/>
</dbReference>
<feature type="region of interest" description="Disordered" evidence="1">
    <location>
        <begin position="703"/>
        <end position="823"/>
    </location>
</feature>
<name>V2WEM9_MONRO</name>
<dbReference type="InterPro" id="IPR012965">
    <property type="entry name" value="Msb1/Mug8_dom"/>
</dbReference>
<dbReference type="InterPro" id="IPR008936">
    <property type="entry name" value="Rho_GTPase_activation_prot"/>
</dbReference>
<feature type="compositionally biased region" description="Basic and acidic residues" evidence="1">
    <location>
        <begin position="805"/>
        <end position="823"/>
    </location>
</feature>
<dbReference type="PANTHER" id="PTHR28093:SF1">
    <property type="entry name" value="MORPHOGENESIS-RELATED PROTEIN MSB1"/>
    <property type="match status" value="1"/>
</dbReference>
<feature type="compositionally biased region" description="Low complexity" evidence="1">
    <location>
        <begin position="1182"/>
        <end position="1210"/>
    </location>
</feature>
<feature type="domain" description="Meiotically up-regulated protein Msb1/Mug8" evidence="2">
    <location>
        <begin position="138"/>
        <end position="655"/>
    </location>
</feature>
<evidence type="ECO:0000313" key="3">
    <source>
        <dbReference type="EMBL" id="ESK85288.1"/>
    </source>
</evidence>
<feature type="compositionally biased region" description="Polar residues" evidence="1">
    <location>
        <begin position="484"/>
        <end position="493"/>
    </location>
</feature>
<dbReference type="KEGG" id="mrr:Moror_11337"/>
<accession>V2WEM9</accession>
<dbReference type="EMBL" id="AWSO01001099">
    <property type="protein sequence ID" value="ESK85288.1"/>
    <property type="molecule type" value="Genomic_DNA"/>
</dbReference>
<dbReference type="STRING" id="1381753.V2WEM9"/>
<protein>
    <submittedName>
        <fullName evidence="3">Thioredoxin</fullName>
    </submittedName>
</protein>
<feature type="compositionally biased region" description="Acidic residues" evidence="1">
    <location>
        <begin position="850"/>
        <end position="866"/>
    </location>
</feature>
<feature type="compositionally biased region" description="Low complexity" evidence="1">
    <location>
        <begin position="998"/>
        <end position="1014"/>
    </location>
</feature>
<feature type="compositionally biased region" description="Low complexity" evidence="1">
    <location>
        <begin position="75"/>
        <end position="85"/>
    </location>
</feature>
<proteinExistence type="predicted"/>
<feature type="region of interest" description="Disordered" evidence="1">
    <location>
        <begin position="467"/>
        <end position="530"/>
    </location>
</feature>
<feature type="region of interest" description="Disordered" evidence="1">
    <location>
        <begin position="1036"/>
        <end position="1359"/>
    </location>
</feature>
<keyword evidence="4" id="KW-1185">Reference proteome</keyword>
<dbReference type="OrthoDB" id="3362494at2759"/>
<dbReference type="HOGENOM" id="CLU_002740_1_0_1"/>
<evidence type="ECO:0000256" key="1">
    <source>
        <dbReference type="SAM" id="MobiDB-lite"/>
    </source>
</evidence>